<keyword evidence="6" id="KW-0317">Glutathione biosynthesis</keyword>
<dbReference type="GO" id="GO:0006750">
    <property type="term" value="P:glutathione biosynthetic process"/>
    <property type="evidence" value="ECO:0007669"/>
    <property type="project" value="UniProtKB-KW"/>
</dbReference>
<dbReference type="EC" id="3.4.19.13" evidence="6"/>
<keyword evidence="6" id="KW-0378">Hydrolase</keyword>
<dbReference type="Gene3D" id="3.60.20.40">
    <property type="match status" value="1"/>
</dbReference>
<dbReference type="InterPro" id="IPR000101">
    <property type="entry name" value="GGT_peptidase"/>
</dbReference>
<dbReference type="Proteomes" id="UP000278222">
    <property type="component" value="Unassembled WGS sequence"/>
</dbReference>
<keyword evidence="6 7" id="KW-0808">Transferase</keyword>
<dbReference type="GO" id="GO:0103068">
    <property type="term" value="F:leukotriene C4 gamma-glutamyl transferase activity"/>
    <property type="evidence" value="ECO:0007669"/>
    <property type="project" value="UniProtKB-EC"/>
</dbReference>
<organism evidence="7 8">
    <name type="scientific">Stella humosa</name>
    <dbReference type="NCBI Taxonomy" id="94"/>
    <lineage>
        <taxon>Bacteria</taxon>
        <taxon>Pseudomonadati</taxon>
        <taxon>Pseudomonadota</taxon>
        <taxon>Alphaproteobacteria</taxon>
        <taxon>Rhodospirillales</taxon>
        <taxon>Stellaceae</taxon>
        <taxon>Stella</taxon>
    </lineage>
</organism>
<accession>A0A3N1M969</accession>
<dbReference type="GO" id="GO:0006751">
    <property type="term" value="P:glutathione catabolic process"/>
    <property type="evidence" value="ECO:0007669"/>
    <property type="project" value="UniProtKB-UniRule"/>
</dbReference>
<dbReference type="InterPro" id="IPR029055">
    <property type="entry name" value="Ntn_hydrolases_N"/>
</dbReference>
<keyword evidence="8" id="KW-1185">Reference proteome</keyword>
<name>A0A3N1M969_9PROT</name>
<dbReference type="InterPro" id="IPR043137">
    <property type="entry name" value="GGT_ssub_C"/>
</dbReference>
<dbReference type="EMBL" id="RJKX01000013">
    <property type="protein sequence ID" value="ROQ00218.1"/>
    <property type="molecule type" value="Genomic_DNA"/>
</dbReference>
<feature type="binding site" evidence="5">
    <location>
        <position position="436"/>
    </location>
    <ligand>
        <name>L-glutamate</name>
        <dbReference type="ChEBI" id="CHEBI:29985"/>
    </ligand>
</feature>
<comment type="catalytic activity">
    <reaction evidence="2 6">
        <text>glutathione + H2O = L-cysteinylglycine + L-glutamate</text>
        <dbReference type="Rhea" id="RHEA:28807"/>
        <dbReference type="ChEBI" id="CHEBI:15377"/>
        <dbReference type="ChEBI" id="CHEBI:29985"/>
        <dbReference type="ChEBI" id="CHEBI:57925"/>
        <dbReference type="ChEBI" id="CHEBI:61694"/>
        <dbReference type="EC" id="3.4.19.13"/>
    </reaction>
</comment>
<evidence type="ECO:0000256" key="6">
    <source>
        <dbReference type="RuleBase" id="RU368036"/>
    </source>
</evidence>
<dbReference type="NCBIfam" id="TIGR00066">
    <property type="entry name" value="g_glut_trans"/>
    <property type="match status" value="1"/>
</dbReference>
<dbReference type="SUPFAM" id="SSF56235">
    <property type="entry name" value="N-terminal nucleophile aminohydrolases (Ntn hydrolases)"/>
    <property type="match status" value="1"/>
</dbReference>
<reference evidence="7 8" key="1">
    <citation type="submission" date="2018-11" db="EMBL/GenBank/DDBJ databases">
        <title>Genomic Encyclopedia of Type Strains, Phase IV (KMG-IV): sequencing the most valuable type-strain genomes for metagenomic binning, comparative biology and taxonomic classification.</title>
        <authorList>
            <person name="Goeker M."/>
        </authorList>
    </citation>
    <scope>NUCLEOTIDE SEQUENCE [LARGE SCALE GENOMIC DNA]</scope>
    <source>
        <strain evidence="7 8">DSM 5900</strain>
    </source>
</reference>
<comment type="PTM">
    <text evidence="6">Cleaved by autocatalysis into a large and a small subunit.</text>
</comment>
<evidence type="ECO:0000313" key="8">
    <source>
        <dbReference type="Proteomes" id="UP000278222"/>
    </source>
</evidence>
<dbReference type="PANTHER" id="PTHR43881">
    <property type="entry name" value="GAMMA-GLUTAMYLTRANSPEPTIDASE (AFU_ORTHOLOGUE AFUA_4G13580)"/>
    <property type="match status" value="1"/>
</dbReference>
<evidence type="ECO:0000256" key="3">
    <source>
        <dbReference type="ARBA" id="ARBA00047417"/>
    </source>
</evidence>
<protein>
    <recommendedName>
        <fullName evidence="6">Glutathione hydrolase proenzyme</fullName>
        <ecNumber evidence="6">2.3.2.2</ecNumber>
        <ecNumber evidence="6">3.4.19.13</ecNumber>
    </recommendedName>
    <component>
        <recommendedName>
            <fullName evidence="6">Glutathione hydrolase large chain</fullName>
        </recommendedName>
    </component>
    <component>
        <recommendedName>
            <fullName evidence="6">Glutathione hydrolase small chain</fullName>
        </recommendedName>
    </component>
</protein>
<proteinExistence type="inferred from homology"/>
<dbReference type="RefSeq" id="WP_245978295.1">
    <property type="nucleotide sequence ID" value="NZ_AP019700.1"/>
</dbReference>
<feature type="active site" description="Nucleophile" evidence="4">
    <location>
        <position position="353"/>
    </location>
</feature>
<dbReference type="PANTHER" id="PTHR43881:SF1">
    <property type="entry name" value="GAMMA-GLUTAMYLTRANSPEPTIDASE (AFU_ORTHOLOGUE AFUA_4G13580)"/>
    <property type="match status" value="1"/>
</dbReference>
<comment type="caution">
    <text evidence="7">The sequence shown here is derived from an EMBL/GenBank/DDBJ whole genome shotgun (WGS) entry which is preliminary data.</text>
</comment>
<evidence type="ECO:0000256" key="4">
    <source>
        <dbReference type="PIRSR" id="PIRSR600101-1"/>
    </source>
</evidence>
<evidence type="ECO:0000313" key="7">
    <source>
        <dbReference type="EMBL" id="ROQ00218.1"/>
    </source>
</evidence>
<comment type="catalytic activity">
    <reaction evidence="1 6">
        <text>an S-substituted glutathione + H2O = an S-substituted L-cysteinylglycine + L-glutamate</text>
        <dbReference type="Rhea" id="RHEA:59468"/>
        <dbReference type="ChEBI" id="CHEBI:15377"/>
        <dbReference type="ChEBI" id="CHEBI:29985"/>
        <dbReference type="ChEBI" id="CHEBI:90779"/>
        <dbReference type="ChEBI" id="CHEBI:143103"/>
        <dbReference type="EC" id="3.4.19.13"/>
    </reaction>
</comment>
<sequence>MRASPIRDFNVGRSANYAEDGMVATAHPRATLAGLDVLRRGGNAMDAAITAIAMLSVIEPQSTGIGGDCFVIYCPKGGAPIGLNGSGRAPAAANVGWYKDRGISKIELRTPHAVTIPGAIDAWCKLAADHGTMPLSELLAPAIKAAEEGFILTPRVAHDWAGSVDKLQSDPDTARSYLPGGKAPGVGDKHRSPELGATLRLIGEKGRAGFYEGRVAEDIVAKLKSLGGLHELSDFAAQECEYVTPVQTNYRGYDVCEIPPNGQGLTALIILNVLAGYDLSEGAMSEADRIHLLAEAGKAAYWRRDTYFADQRFAEVPIERLLSSQEADSIRKRIRMDEAHAGVHYNGVEHKDTTYLCVVDKDRNAVSFINSLFAGFGSGITAPKSGVILQNRGMGFRIDDDHPSRIEGGKRPFHTIIPGMLLKDGKAVMPFGVMGGHYQSVGHANLISNIIDRGDDPQEAIERPRTFAYEGELKLEDPIGEDIAGDLAARGHVIGRFDAPTGGAQAIWIDHERGVLIGGSEKRKDGCALGY</sequence>
<comment type="similarity">
    <text evidence="6">Belongs to the gamma-glutamyltransferase family.</text>
</comment>
<keyword evidence="6" id="KW-0865">Zymogen</keyword>
<dbReference type="UniPathway" id="UPA00204"/>
<evidence type="ECO:0000256" key="2">
    <source>
        <dbReference type="ARBA" id="ARBA00001089"/>
    </source>
</evidence>
<dbReference type="EC" id="2.3.2.2" evidence="6"/>
<evidence type="ECO:0000256" key="5">
    <source>
        <dbReference type="PIRSR" id="PIRSR600101-2"/>
    </source>
</evidence>
<comment type="catalytic activity">
    <reaction evidence="3 6">
        <text>an N-terminal (5-L-glutamyl)-[peptide] + an alpha-amino acid = 5-L-glutamyl amino acid + an N-terminal L-alpha-aminoacyl-[peptide]</text>
        <dbReference type="Rhea" id="RHEA:23904"/>
        <dbReference type="Rhea" id="RHEA-COMP:9780"/>
        <dbReference type="Rhea" id="RHEA-COMP:9795"/>
        <dbReference type="ChEBI" id="CHEBI:77644"/>
        <dbReference type="ChEBI" id="CHEBI:78597"/>
        <dbReference type="ChEBI" id="CHEBI:78599"/>
        <dbReference type="ChEBI" id="CHEBI:78608"/>
        <dbReference type="EC" id="2.3.2.2"/>
    </reaction>
</comment>
<dbReference type="InterPro" id="IPR052896">
    <property type="entry name" value="GGT-like_enzyme"/>
</dbReference>
<comment type="subunit">
    <text evidence="6">This enzyme consists of two polypeptide chains, which are synthesized in precursor form from a single polypeptide.</text>
</comment>
<keyword evidence="6" id="KW-0012">Acyltransferase</keyword>
<gene>
    <name evidence="7" type="ORF">EDC65_2014</name>
</gene>
<evidence type="ECO:0000256" key="1">
    <source>
        <dbReference type="ARBA" id="ARBA00001049"/>
    </source>
</evidence>
<dbReference type="AlphaFoldDB" id="A0A3N1M969"/>
<dbReference type="InterPro" id="IPR043138">
    <property type="entry name" value="GGT_lsub"/>
</dbReference>
<dbReference type="Pfam" id="PF01019">
    <property type="entry name" value="G_glu_transpept"/>
    <property type="match status" value="1"/>
</dbReference>
<dbReference type="PRINTS" id="PR01210">
    <property type="entry name" value="GGTRANSPTASE"/>
</dbReference>
<comment type="pathway">
    <text evidence="6">Sulfur metabolism; glutathione metabolism.</text>
</comment>
<dbReference type="GO" id="GO:0036374">
    <property type="term" value="F:glutathione hydrolase activity"/>
    <property type="evidence" value="ECO:0007669"/>
    <property type="project" value="UniProtKB-UniRule"/>
</dbReference>
<dbReference type="Gene3D" id="1.10.246.130">
    <property type="match status" value="1"/>
</dbReference>